<gene>
    <name evidence="2" type="ORF">L596_018106</name>
</gene>
<feature type="region of interest" description="Disordered" evidence="1">
    <location>
        <begin position="89"/>
        <end position="138"/>
    </location>
</feature>
<name>A0A4U5N4D9_STECR</name>
<evidence type="ECO:0000313" key="2">
    <source>
        <dbReference type="EMBL" id="TKR77062.1"/>
    </source>
</evidence>
<dbReference type="Proteomes" id="UP000298663">
    <property type="component" value="Unassembled WGS sequence"/>
</dbReference>
<feature type="compositionally biased region" description="Basic residues" evidence="1">
    <location>
        <begin position="89"/>
        <end position="102"/>
    </location>
</feature>
<reference evidence="2 3" key="1">
    <citation type="journal article" date="2015" name="Genome Biol.">
        <title>Comparative genomics of Steinernema reveals deeply conserved gene regulatory networks.</title>
        <authorList>
            <person name="Dillman A.R."/>
            <person name="Macchietto M."/>
            <person name="Porter C.F."/>
            <person name="Rogers A."/>
            <person name="Williams B."/>
            <person name="Antoshechkin I."/>
            <person name="Lee M.M."/>
            <person name="Goodwin Z."/>
            <person name="Lu X."/>
            <person name="Lewis E.E."/>
            <person name="Goodrich-Blair H."/>
            <person name="Stock S.P."/>
            <person name="Adams B.J."/>
            <person name="Sternberg P.W."/>
            <person name="Mortazavi A."/>
        </authorList>
    </citation>
    <scope>NUCLEOTIDE SEQUENCE [LARGE SCALE GENOMIC DNA]</scope>
    <source>
        <strain evidence="2 3">ALL</strain>
    </source>
</reference>
<accession>A0A4U5N4D9</accession>
<protein>
    <submittedName>
        <fullName evidence="2">Uncharacterized protein</fullName>
    </submittedName>
</protein>
<comment type="caution">
    <text evidence="2">The sequence shown here is derived from an EMBL/GenBank/DDBJ whole genome shotgun (WGS) entry which is preliminary data.</text>
</comment>
<keyword evidence="3" id="KW-1185">Reference proteome</keyword>
<sequence>MNSATNLLEGHQRRLGLLLLGSAVAVGRERLLPSFRPHSGSAAASWRGEGGDEAEMSVEGDEEDPLAAVYTIVIILCVSGWRMCGNWRGGRRGGRRGGGPRRRREECRQEEDFGRGTLAIINNPDEAKDDGAEDRRRKPASALWMYDGGGGGGAEEVIQGGHRSAEELILDKRLERLRGPSKSQPRAHPNPNTQIADSLTDLRSFRNTKTNTKHRLVRHPRPIPKCPMFGLPHFVFPTTNDKINGLIKGAVAGLFHRILSSKSSKNVPTDLIKRDWFCNGTKIVFKSCFPLPFSSFNPIFRPSKVHSNLFSSLTDHPNPLSSPKPINNKHVLHAISLLALRN</sequence>
<proteinExistence type="predicted"/>
<evidence type="ECO:0000313" key="3">
    <source>
        <dbReference type="Proteomes" id="UP000298663"/>
    </source>
</evidence>
<reference evidence="2 3" key="2">
    <citation type="journal article" date="2019" name="G3 (Bethesda)">
        <title>Hybrid Assembly of the Genome of the Entomopathogenic Nematode Steinernema carpocapsae Identifies the X-Chromosome.</title>
        <authorList>
            <person name="Serra L."/>
            <person name="Macchietto M."/>
            <person name="Macias-Munoz A."/>
            <person name="McGill C.J."/>
            <person name="Rodriguez I.M."/>
            <person name="Rodriguez B."/>
            <person name="Murad R."/>
            <person name="Mortazavi A."/>
        </authorList>
    </citation>
    <scope>NUCLEOTIDE SEQUENCE [LARGE SCALE GENOMIC DNA]</scope>
    <source>
        <strain evidence="2 3">ALL</strain>
    </source>
</reference>
<feature type="compositionally biased region" description="Basic and acidic residues" evidence="1">
    <location>
        <begin position="125"/>
        <end position="136"/>
    </location>
</feature>
<organism evidence="2 3">
    <name type="scientific">Steinernema carpocapsae</name>
    <name type="common">Entomopathogenic nematode</name>
    <dbReference type="NCBI Taxonomy" id="34508"/>
    <lineage>
        <taxon>Eukaryota</taxon>
        <taxon>Metazoa</taxon>
        <taxon>Ecdysozoa</taxon>
        <taxon>Nematoda</taxon>
        <taxon>Chromadorea</taxon>
        <taxon>Rhabditida</taxon>
        <taxon>Tylenchina</taxon>
        <taxon>Panagrolaimomorpha</taxon>
        <taxon>Strongyloidoidea</taxon>
        <taxon>Steinernematidae</taxon>
        <taxon>Steinernema</taxon>
    </lineage>
</organism>
<feature type="compositionally biased region" description="Acidic residues" evidence="1">
    <location>
        <begin position="51"/>
        <end position="61"/>
    </location>
</feature>
<dbReference type="AlphaFoldDB" id="A0A4U5N4D9"/>
<feature type="compositionally biased region" description="Basic and acidic residues" evidence="1">
    <location>
        <begin position="103"/>
        <end position="114"/>
    </location>
</feature>
<dbReference type="EMBL" id="AZBU02000005">
    <property type="protein sequence ID" value="TKR77062.1"/>
    <property type="molecule type" value="Genomic_DNA"/>
</dbReference>
<evidence type="ECO:0000256" key="1">
    <source>
        <dbReference type="SAM" id="MobiDB-lite"/>
    </source>
</evidence>
<feature type="region of interest" description="Disordered" evidence="1">
    <location>
        <begin position="37"/>
        <end position="61"/>
    </location>
</feature>